<dbReference type="EMBL" id="FNUG01000005">
    <property type="protein sequence ID" value="SEF03347.1"/>
    <property type="molecule type" value="Genomic_DNA"/>
</dbReference>
<dbReference type="Proteomes" id="UP000199448">
    <property type="component" value="Unassembled WGS sequence"/>
</dbReference>
<evidence type="ECO:0000313" key="2">
    <source>
        <dbReference type="Proteomes" id="UP000199448"/>
    </source>
</evidence>
<sequence length="468" mass="55116">MNRIFTYFFLLFIFILQPSTILAEGTIFKLESHQKFTGTFSGDIDQENSVHLVIFKDKDAGNYGIIPFFINAQDELISLEHIQMEDEPSVVSFHFNPSTSNLTLLLKQGRRTDKQLEIIDLNINSNTISKSQIEDYEDAHLVIREKNRSFLIFKEKDNLEINTIFDSQRKIIENFSFKGENKSLFNRIFENTPESINTNEYVKNGSINPSNVYFYNDRLIFDHISEEKYTTLSINPEDNSHKAFSEFELKGVNKVRDINSFIFKSKAFLFINNKEDINLRSYDLETGEMIKDLFLQQEFSHYFDSEILEKLIKKSSRKANRLTGTVNEGPENSMVVTMDFVSARNYFYHYNWWWHHQFLHQQMMWQNQMMQQHMQMNTFGPNPDSYMPEIFPAENSQSVKLVIDKDLNVLAGKDVLTLRPEIDKEKHIEKFQNDRKVKNVTLAFTRRSGRAVYFSKETDLIHVKTFDL</sequence>
<proteinExistence type="predicted"/>
<organism evidence="1 2">
    <name type="scientific">Salinimicrobium catena</name>
    <dbReference type="NCBI Taxonomy" id="390640"/>
    <lineage>
        <taxon>Bacteria</taxon>
        <taxon>Pseudomonadati</taxon>
        <taxon>Bacteroidota</taxon>
        <taxon>Flavobacteriia</taxon>
        <taxon>Flavobacteriales</taxon>
        <taxon>Flavobacteriaceae</taxon>
        <taxon>Salinimicrobium</taxon>
    </lineage>
</organism>
<keyword evidence="2" id="KW-1185">Reference proteome</keyword>
<dbReference type="AlphaFoldDB" id="A0A1H5NRC7"/>
<accession>A0A1H5NRC7</accession>
<dbReference type="OrthoDB" id="1184750at2"/>
<evidence type="ECO:0000313" key="1">
    <source>
        <dbReference type="EMBL" id="SEF03347.1"/>
    </source>
</evidence>
<gene>
    <name evidence="1" type="ORF">SAMN04488034_10542</name>
</gene>
<dbReference type="RefSeq" id="WP_093113570.1">
    <property type="nucleotide sequence ID" value="NZ_FNGG01000005.1"/>
</dbReference>
<reference evidence="1 2" key="1">
    <citation type="submission" date="2016-10" db="EMBL/GenBank/DDBJ databases">
        <authorList>
            <person name="de Groot N.N."/>
        </authorList>
    </citation>
    <scope>NUCLEOTIDE SEQUENCE [LARGE SCALE GENOMIC DNA]</scope>
    <source>
        <strain evidence="1 2">DSM 23553</strain>
    </source>
</reference>
<protein>
    <submittedName>
        <fullName evidence="1">Uncharacterized protein</fullName>
    </submittedName>
</protein>
<name>A0A1H5NRC7_9FLAO</name>